<dbReference type="InterPro" id="IPR002397">
    <property type="entry name" value="Cyt_P450_B"/>
</dbReference>
<dbReference type="PRINTS" id="PR00359">
    <property type="entry name" value="BP450"/>
</dbReference>
<dbReference type="GO" id="GO:0020037">
    <property type="term" value="F:heme binding"/>
    <property type="evidence" value="ECO:0007669"/>
    <property type="project" value="InterPro"/>
</dbReference>
<dbReference type="AlphaFoldDB" id="A0A918PNY8"/>
<evidence type="ECO:0000256" key="1">
    <source>
        <dbReference type="ARBA" id="ARBA00010617"/>
    </source>
</evidence>
<dbReference type="GO" id="GO:0005506">
    <property type="term" value="F:iron ion binding"/>
    <property type="evidence" value="ECO:0007669"/>
    <property type="project" value="InterPro"/>
</dbReference>
<dbReference type="GO" id="GO:0016705">
    <property type="term" value="F:oxidoreductase activity, acting on paired donors, with incorporation or reduction of molecular oxygen"/>
    <property type="evidence" value="ECO:0007669"/>
    <property type="project" value="InterPro"/>
</dbReference>
<proteinExistence type="inferred from homology"/>
<organism evidence="3 4">
    <name type="scientific">Novosphingobium colocasiae</name>
    <dbReference type="NCBI Taxonomy" id="1256513"/>
    <lineage>
        <taxon>Bacteria</taxon>
        <taxon>Pseudomonadati</taxon>
        <taxon>Pseudomonadota</taxon>
        <taxon>Alphaproteobacteria</taxon>
        <taxon>Sphingomonadales</taxon>
        <taxon>Sphingomonadaceae</taxon>
        <taxon>Novosphingobium</taxon>
    </lineage>
</organism>
<accession>A0A918PNY8</accession>
<dbReference type="PRINTS" id="PR00385">
    <property type="entry name" value="P450"/>
</dbReference>
<feature type="region of interest" description="Disordered" evidence="2">
    <location>
        <begin position="1"/>
        <end position="23"/>
    </location>
</feature>
<dbReference type="Gene3D" id="1.10.630.10">
    <property type="entry name" value="Cytochrome P450"/>
    <property type="match status" value="1"/>
</dbReference>
<dbReference type="PANTHER" id="PTHR46696:SF1">
    <property type="entry name" value="CYTOCHROME P450 YJIB-RELATED"/>
    <property type="match status" value="1"/>
</dbReference>
<dbReference type="GO" id="GO:0004497">
    <property type="term" value="F:monooxygenase activity"/>
    <property type="evidence" value="ECO:0007669"/>
    <property type="project" value="InterPro"/>
</dbReference>
<comment type="similarity">
    <text evidence="1">Belongs to the cytochrome P450 family.</text>
</comment>
<keyword evidence="4" id="KW-1185">Reference proteome</keyword>
<comment type="caution">
    <text evidence="3">The sequence shown here is derived from an EMBL/GenBank/DDBJ whole genome shotgun (WGS) entry which is preliminary data.</text>
</comment>
<evidence type="ECO:0000313" key="4">
    <source>
        <dbReference type="Proteomes" id="UP000648075"/>
    </source>
</evidence>
<dbReference type="Pfam" id="PF00067">
    <property type="entry name" value="p450"/>
    <property type="match status" value="2"/>
</dbReference>
<sequence>MSLGGYAVPHGDDMMDEEPDMTTQTELLDDRPAEDVDFTDPSFLAAPWQPLLKLGDRNPVFWSDLQQAWIVTRHADVKAGYSDARLSAERAEIYLRTAPPNAELICPTAIRIAKLHVGFLDGPDHMRIRTLMMKAFTRSVVESFRAHTVATIEELLAAAPKGEPFDLVGTITSRLPARVLQRILGVSVEEAEEFFEHAQSIVEVLASVRPNVEDLERFESATIRLNQMFEALMLERERLPTDDLLSHYVNARDNLERLSHDETLAACHQTIVAGTETTAHFLAVGLAEIARSKDLTSLIRSEPGAEKRIVDELLRYPSLVKGLIRIARVDFEWHGQAIKAGDVLFLMNISANTDPEIFEDPFTINPNRDCRSSLSFAPGFHHCIGHLLARMELEEFYSRVLNAYDLTILENDPKFVDNFVFRGYKRLMIQLDPRTQL</sequence>
<dbReference type="Proteomes" id="UP000648075">
    <property type="component" value="Unassembled WGS sequence"/>
</dbReference>
<evidence type="ECO:0008006" key="5">
    <source>
        <dbReference type="Google" id="ProtNLM"/>
    </source>
</evidence>
<protein>
    <recommendedName>
        <fullName evidence="5">Cytochrome P450</fullName>
    </recommendedName>
</protein>
<evidence type="ECO:0000256" key="2">
    <source>
        <dbReference type="SAM" id="MobiDB-lite"/>
    </source>
</evidence>
<dbReference type="InterPro" id="IPR001128">
    <property type="entry name" value="Cyt_P450"/>
</dbReference>
<evidence type="ECO:0000313" key="3">
    <source>
        <dbReference type="EMBL" id="GGZ17840.1"/>
    </source>
</evidence>
<dbReference type="InterPro" id="IPR036396">
    <property type="entry name" value="Cyt_P450_sf"/>
</dbReference>
<dbReference type="EMBL" id="BMZA01000042">
    <property type="protein sequence ID" value="GGZ17840.1"/>
    <property type="molecule type" value="Genomic_DNA"/>
</dbReference>
<reference evidence="3" key="1">
    <citation type="journal article" date="2014" name="Int. J. Syst. Evol. Microbiol.">
        <title>Complete genome sequence of Corynebacterium casei LMG S-19264T (=DSM 44701T), isolated from a smear-ripened cheese.</title>
        <authorList>
            <consortium name="US DOE Joint Genome Institute (JGI-PGF)"/>
            <person name="Walter F."/>
            <person name="Albersmeier A."/>
            <person name="Kalinowski J."/>
            <person name="Ruckert C."/>
        </authorList>
    </citation>
    <scope>NUCLEOTIDE SEQUENCE</scope>
    <source>
        <strain evidence="3">KCTC 32255</strain>
    </source>
</reference>
<reference evidence="3" key="2">
    <citation type="submission" date="2020-09" db="EMBL/GenBank/DDBJ databases">
        <authorList>
            <person name="Sun Q."/>
            <person name="Kim S."/>
        </authorList>
    </citation>
    <scope>NUCLEOTIDE SEQUENCE</scope>
    <source>
        <strain evidence="3">KCTC 32255</strain>
    </source>
</reference>
<dbReference type="PANTHER" id="PTHR46696">
    <property type="entry name" value="P450, PUTATIVE (EUROFUNG)-RELATED"/>
    <property type="match status" value="1"/>
</dbReference>
<gene>
    <name evidence="3" type="ORF">GCM10011614_35370</name>
</gene>
<dbReference type="SUPFAM" id="SSF48264">
    <property type="entry name" value="Cytochrome P450"/>
    <property type="match status" value="1"/>
</dbReference>
<name>A0A918PNY8_9SPHN</name>